<reference evidence="1" key="1">
    <citation type="journal article" date="2023" name="Science">
        <title>Genome structures resolve the early diversification of teleost fishes.</title>
        <authorList>
            <person name="Parey E."/>
            <person name="Louis A."/>
            <person name="Montfort J."/>
            <person name="Bouchez O."/>
            <person name="Roques C."/>
            <person name="Iampietro C."/>
            <person name="Lluch J."/>
            <person name="Castinel A."/>
            <person name="Donnadieu C."/>
            <person name="Desvignes T."/>
            <person name="Floi Bucao C."/>
            <person name="Jouanno E."/>
            <person name="Wen M."/>
            <person name="Mejri S."/>
            <person name="Dirks R."/>
            <person name="Jansen H."/>
            <person name="Henkel C."/>
            <person name="Chen W.J."/>
            <person name="Zahm M."/>
            <person name="Cabau C."/>
            <person name="Klopp C."/>
            <person name="Thompson A.W."/>
            <person name="Robinson-Rechavi M."/>
            <person name="Braasch I."/>
            <person name="Lecointre G."/>
            <person name="Bobe J."/>
            <person name="Postlethwait J.H."/>
            <person name="Berthelot C."/>
            <person name="Roest Crollius H."/>
            <person name="Guiguen Y."/>
        </authorList>
    </citation>
    <scope>NUCLEOTIDE SEQUENCE</scope>
    <source>
        <strain evidence="1">NC1722</strain>
    </source>
</reference>
<organism evidence="1 2">
    <name type="scientific">Aldrovandia affinis</name>
    <dbReference type="NCBI Taxonomy" id="143900"/>
    <lineage>
        <taxon>Eukaryota</taxon>
        <taxon>Metazoa</taxon>
        <taxon>Chordata</taxon>
        <taxon>Craniata</taxon>
        <taxon>Vertebrata</taxon>
        <taxon>Euteleostomi</taxon>
        <taxon>Actinopterygii</taxon>
        <taxon>Neopterygii</taxon>
        <taxon>Teleostei</taxon>
        <taxon>Notacanthiformes</taxon>
        <taxon>Halosauridae</taxon>
        <taxon>Aldrovandia</taxon>
    </lineage>
</organism>
<keyword evidence="2" id="KW-1185">Reference proteome</keyword>
<name>A0AAD7T9Q4_9TELE</name>
<proteinExistence type="predicted"/>
<protein>
    <submittedName>
        <fullName evidence="1">Uncharacterized protein</fullName>
    </submittedName>
</protein>
<dbReference type="EMBL" id="JAINUG010000004">
    <property type="protein sequence ID" value="KAJ8416989.1"/>
    <property type="molecule type" value="Genomic_DNA"/>
</dbReference>
<dbReference type="Proteomes" id="UP001221898">
    <property type="component" value="Unassembled WGS sequence"/>
</dbReference>
<gene>
    <name evidence="1" type="ORF">AAFF_G00282160</name>
</gene>
<sequence length="103" mass="10801">MSATGISMAARVWGGPLPLILILPDRAVIWGIEACVFPWGPPIASNHQEPESRGGGAMEEKTLQVAASHLNIRSALEDDLPQEYAISGAVQAASALVTHCGLD</sequence>
<evidence type="ECO:0000313" key="1">
    <source>
        <dbReference type="EMBL" id="KAJ8416989.1"/>
    </source>
</evidence>
<evidence type="ECO:0000313" key="2">
    <source>
        <dbReference type="Proteomes" id="UP001221898"/>
    </source>
</evidence>
<accession>A0AAD7T9Q4</accession>
<comment type="caution">
    <text evidence="1">The sequence shown here is derived from an EMBL/GenBank/DDBJ whole genome shotgun (WGS) entry which is preliminary data.</text>
</comment>
<dbReference type="AlphaFoldDB" id="A0AAD7T9Q4"/>